<comment type="function">
    <text evidence="5">Endoribonuclease that initiates mRNA decay.</text>
</comment>
<name>A0ABU3NJ41_9CHLR</name>
<dbReference type="PROSITE" id="PS51831">
    <property type="entry name" value="HD"/>
    <property type="match status" value="1"/>
</dbReference>
<keyword evidence="4 5" id="KW-0694">RNA-binding</keyword>
<dbReference type="NCBIfam" id="TIGR03319">
    <property type="entry name" value="RNase_Y"/>
    <property type="match status" value="1"/>
</dbReference>
<dbReference type="InterPro" id="IPR006675">
    <property type="entry name" value="HDIG_dom"/>
</dbReference>
<keyword evidence="7" id="KW-0175">Coiled coil</keyword>
<dbReference type="Gene3D" id="1.10.3210.10">
    <property type="entry name" value="Hypothetical protein af1432"/>
    <property type="match status" value="1"/>
</dbReference>
<evidence type="ECO:0000256" key="1">
    <source>
        <dbReference type="ARBA" id="ARBA00022722"/>
    </source>
</evidence>
<evidence type="ECO:0000256" key="5">
    <source>
        <dbReference type="HAMAP-Rule" id="MF_00335"/>
    </source>
</evidence>
<dbReference type="InterPro" id="IPR004088">
    <property type="entry name" value="KH_dom_type_1"/>
</dbReference>
<dbReference type="NCBIfam" id="TIGR00277">
    <property type="entry name" value="HDIG"/>
    <property type="match status" value="1"/>
</dbReference>
<keyword evidence="3 5" id="KW-0378">Hydrolase</keyword>
<evidence type="ECO:0000313" key="9">
    <source>
        <dbReference type="EMBL" id="MDT8896878.1"/>
    </source>
</evidence>
<keyword evidence="5" id="KW-0472">Membrane</keyword>
<dbReference type="InterPro" id="IPR006674">
    <property type="entry name" value="HD_domain"/>
</dbReference>
<keyword evidence="5" id="KW-1003">Cell membrane</keyword>
<dbReference type="InterPro" id="IPR017705">
    <property type="entry name" value="Ribonuclease_Y"/>
</dbReference>
<dbReference type="EMBL" id="JAUHMF010000001">
    <property type="protein sequence ID" value="MDT8896878.1"/>
    <property type="molecule type" value="Genomic_DNA"/>
</dbReference>
<evidence type="ECO:0000256" key="2">
    <source>
        <dbReference type="ARBA" id="ARBA00022759"/>
    </source>
</evidence>
<evidence type="ECO:0000256" key="4">
    <source>
        <dbReference type="ARBA" id="ARBA00022884"/>
    </source>
</evidence>
<organism evidence="9 10">
    <name type="scientific">Thermanaerothrix solaris</name>
    <dbReference type="NCBI Taxonomy" id="3058434"/>
    <lineage>
        <taxon>Bacteria</taxon>
        <taxon>Bacillati</taxon>
        <taxon>Chloroflexota</taxon>
        <taxon>Anaerolineae</taxon>
        <taxon>Anaerolineales</taxon>
        <taxon>Anaerolineaceae</taxon>
        <taxon>Thermanaerothrix</taxon>
    </lineage>
</organism>
<dbReference type="SUPFAM" id="SSF109604">
    <property type="entry name" value="HD-domain/PDEase-like"/>
    <property type="match status" value="1"/>
</dbReference>
<keyword evidence="5" id="KW-0812">Transmembrane</keyword>
<dbReference type="EC" id="3.1.-.-" evidence="5 6"/>
<dbReference type="Gene3D" id="3.30.1370.10">
    <property type="entry name" value="K Homology domain, type 1"/>
    <property type="match status" value="1"/>
</dbReference>
<dbReference type="Pfam" id="PF01966">
    <property type="entry name" value="HD"/>
    <property type="match status" value="1"/>
</dbReference>
<evidence type="ECO:0000313" key="10">
    <source>
        <dbReference type="Proteomes" id="UP001254165"/>
    </source>
</evidence>
<dbReference type="Proteomes" id="UP001254165">
    <property type="component" value="Unassembled WGS sequence"/>
</dbReference>
<dbReference type="Pfam" id="PF12072">
    <property type="entry name" value="RNase_Y_N"/>
    <property type="match status" value="1"/>
</dbReference>
<dbReference type="PANTHER" id="PTHR12826:SF15">
    <property type="entry name" value="RIBONUCLEASE Y"/>
    <property type="match status" value="1"/>
</dbReference>
<keyword evidence="5" id="KW-1133">Transmembrane helix</keyword>
<reference evidence="9 10" key="1">
    <citation type="submission" date="2023-07" db="EMBL/GenBank/DDBJ databases">
        <title>Novel species of Thermanaerothrix with wide hydrolytic capabilities.</title>
        <authorList>
            <person name="Zayulina K.S."/>
            <person name="Podosokorskaya O.A."/>
            <person name="Elcheninov A.G."/>
        </authorList>
    </citation>
    <scope>NUCLEOTIDE SEQUENCE [LARGE SCALE GENOMIC DNA]</scope>
    <source>
        <strain evidence="9 10">4228-RoL</strain>
    </source>
</reference>
<dbReference type="CDD" id="cd00077">
    <property type="entry name" value="HDc"/>
    <property type="match status" value="1"/>
</dbReference>
<dbReference type="SUPFAM" id="SSF54791">
    <property type="entry name" value="Eukaryotic type KH-domain (KH-domain type I)"/>
    <property type="match status" value="1"/>
</dbReference>
<keyword evidence="2 5" id="KW-0255">Endonuclease</keyword>
<proteinExistence type="inferred from homology"/>
<dbReference type="HAMAP" id="MF_00335">
    <property type="entry name" value="RNase_Y"/>
    <property type="match status" value="1"/>
</dbReference>
<dbReference type="SMART" id="SM00471">
    <property type="entry name" value="HDc"/>
    <property type="match status" value="1"/>
</dbReference>
<comment type="similarity">
    <text evidence="5">Belongs to the RNase Y family.</text>
</comment>
<evidence type="ECO:0000256" key="3">
    <source>
        <dbReference type="ARBA" id="ARBA00022801"/>
    </source>
</evidence>
<keyword evidence="10" id="KW-1185">Reference proteome</keyword>
<dbReference type="Pfam" id="PF00013">
    <property type="entry name" value="KH_1"/>
    <property type="match status" value="1"/>
</dbReference>
<dbReference type="InterPro" id="IPR022711">
    <property type="entry name" value="RNase_Y_N"/>
</dbReference>
<feature type="coiled-coil region" evidence="7">
    <location>
        <begin position="71"/>
        <end position="144"/>
    </location>
</feature>
<gene>
    <name evidence="5 9" type="primary">rny</name>
    <name evidence="9" type="ORF">QYE77_01265</name>
</gene>
<dbReference type="InterPro" id="IPR036612">
    <property type="entry name" value="KH_dom_type_1_sf"/>
</dbReference>
<sequence length="514" mass="57678">MGANGNFWLMTLLLLLGDAILVGVVIYFLRRSLVARIQREQKEIADSIIASATEQAKLIEIEARDKALKILQETEAEVNRRRSEIAREEDRLQKRRLELDNRIERLEQREQALNKRQSSLDKRANEIERLYEQQMAELQRVAQMTVEEARSLLLAEVEKEARADMARVIRQIESEARAEGEKRARELIAEAIQRVASDHVSSVTTSVISLPNEEMKGRIVGRNGRNIRAFEQAAGVDVIVDDTPETVTISCFDPIRREIARRSLERLISDGRIHPAQIEKILSEEQREVEKAIVEAGEQAAYDAGVTGLHPEIIKVLGRLKYRTSYGQNQLAHAVEVAKLAAVLAAELGADVEAARMGGLLHDLGKAMDHNTDGTHAMIGAEFARRYGVPSKVVNIIASHHHEVEQESIEAVIVEAADAISGARPGARREDLEQYIKRLRALEEIANSFKGVSQSYAIQAGREIRIIVRPEEIDDLAALRLARDVAKKIEETMQYPGQIKVTVIRETRAVDYAK</sequence>
<dbReference type="InterPro" id="IPR004087">
    <property type="entry name" value="KH_dom"/>
</dbReference>
<dbReference type="InterPro" id="IPR003607">
    <property type="entry name" value="HD/PDEase_dom"/>
</dbReference>
<protein>
    <recommendedName>
        <fullName evidence="5 6">Ribonuclease Y</fullName>
        <shortName evidence="5">RNase Y</shortName>
        <ecNumber evidence="5 6">3.1.-.-</ecNumber>
    </recommendedName>
</protein>
<dbReference type="PANTHER" id="PTHR12826">
    <property type="entry name" value="RIBONUCLEASE Y"/>
    <property type="match status" value="1"/>
</dbReference>
<evidence type="ECO:0000256" key="7">
    <source>
        <dbReference type="SAM" id="Coils"/>
    </source>
</evidence>
<evidence type="ECO:0000256" key="6">
    <source>
        <dbReference type="NCBIfam" id="TIGR03319"/>
    </source>
</evidence>
<feature type="transmembrane region" description="Helical" evidence="5">
    <location>
        <begin position="6"/>
        <end position="29"/>
    </location>
</feature>
<comment type="subcellular location">
    <subcellularLocation>
        <location evidence="5">Cell membrane</location>
        <topology evidence="5">Single-pass membrane protein</topology>
    </subcellularLocation>
</comment>
<dbReference type="CDD" id="cd22431">
    <property type="entry name" value="KH-I_RNaseY"/>
    <property type="match status" value="1"/>
</dbReference>
<dbReference type="SMART" id="SM00322">
    <property type="entry name" value="KH"/>
    <property type="match status" value="1"/>
</dbReference>
<dbReference type="RefSeq" id="WP_315623488.1">
    <property type="nucleotide sequence ID" value="NZ_JAUHMF010000001.1"/>
</dbReference>
<dbReference type="PROSITE" id="PS50084">
    <property type="entry name" value="KH_TYPE_1"/>
    <property type="match status" value="1"/>
</dbReference>
<comment type="caution">
    <text evidence="9">The sequence shown here is derived from an EMBL/GenBank/DDBJ whole genome shotgun (WGS) entry which is preliminary data.</text>
</comment>
<accession>A0ABU3NJ41</accession>
<feature type="domain" description="HD" evidence="8">
    <location>
        <begin position="330"/>
        <end position="423"/>
    </location>
</feature>
<keyword evidence="1 5" id="KW-0540">Nuclease</keyword>
<evidence type="ECO:0000259" key="8">
    <source>
        <dbReference type="PROSITE" id="PS51831"/>
    </source>
</evidence>